<protein>
    <submittedName>
        <fullName evidence="2">Uncharacterized protein</fullName>
    </submittedName>
</protein>
<dbReference type="EMBL" id="JAKELL010000139">
    <property type="protein sequence ID" value="KAH8980311.1"/>
    <property type="molecule type" value="Genomic_DNA"/>
</dbReference>
<name>A0AAD4L7S8_9AGAM</name>
<reference evidence="2" key="1">
    <citation type="submission" date="2022-01" db="EMBL/GenBank/DDBJ databases">
        <title>Comparative genomics reveals a dynamic genome evolution in the ectomycorrhizal milk-cap (Lactarius) mushrooms.</title>
        <authorList>
            <consortium name="DOE Joint Genome Institute"/>
            <person name="Lebreton A."/>
            <person name="Tang N."/>
            <person name="Kuo A."/>
            <person name="LaButti K."/>
            <person name="Drula E."/>
            <person name="Barry K."/>
            <person name="Clum A."/>
            <person name="Lipzen A."/>
            <person name="Mousain D."/>
            <person name="Ng V."/>
            <person name="Wang R."/>
            <person name="Wang X."/>
            <person name="Dai Y."/>
            <person name="Henrissat B."/>
            <person name="Grigoriev I.V."/>
            <person name="Guerin-Laguette A."/>
            <person name="Yu F."/>
            <person name="Martin F.M."/>
        </authorList>
    </citation>
    <scope>NUCLEOTIDE SEQUENCE</scope>
    <source>
        <strain evidence="2">QP</strain>
    </source>
</reference>
<dbReference type="Proteomes" id="UP001201163">
    <property type="component" value="Unassembled WGS sequence"/>
</dbReference>
<evidence type="ECO:0000256" key="1">
    <source>
        <dbReference type="SAM" id="MobiDB-lite"/>
    </source>
</evidence>
<feature type="compositionally biased region" description="Low complexity" evidence="1">
    <location>
        <begin position="100"/>
        <end position="113"/>
    </location>
</feature>
<organism evidence="2 3">
    <name type="scientific">Lactarius akahatsu</name>
    <dbReference type="NCBI Taxonomy" id="416441"/>
    <lineage>
        <taxon>Eukaryota</taxon>
        <taxon>Fungi</taxon>
        <taxon>Dikarya</taxon>
        <taxon>Basidiomycota</taxon>
        <taxon>Agaricomycotina</taxon>
        <taxon>Agaricomycetes</taxon>
        <taxon>Russulales</taxon>
        <taxon>Russulaceae</taxon>
        <taxon>Lactarius</taxon>
    </lineage>
</organism>
<feature type="region of interest" description="Disordered" evidence="1">
    <location>
        <begin position="88"/>
        <end position="113"/>
    </location>
</feature>
<keyword evidence="3" id="KW-1185">Reference proteome</keyword>
<sequence length="325" mass="34591">MVLEGDPWSCSLENGRDRKEDTSTIRRVLAISLNSQSSPLLHRSIVTNVDTILLLIAILNTSAGFLPVSNPNDVPCDLGQGLTGWELRADDIGNDQDPSTTHPNNTTGATTAAKAAEATNCGVAAIAMHDTDADDATDIIDADIYEQISQNTDHIPAYPEQGHSIETVPPAQPQPVKSESHAPPMPPILPEGNSPKLVVECFLYGSAGVPLPGVHQGLSLYQTSLEALGQSTWAPFQSQSDWELAHWATMCGPTSSAVADLLAIPQYNVSTHSTVIQSLHVTWSSHQSAITPDMIGLVGSIVTCTPVTGGGQYRHPLKPISQEQQ</sequence>
<gene>
    <name evidence="2" type="ORF">EDB92DRAFT_1820591</name>
</gene>
<evidence type="ECO:0000313" key="3">
    <source>
        <dbReference type="Proteomes" id="UP001201163"/>
    </source>
</evidence>
<proteinExistence type="predicted"/>
<evidence type="ECO:0000313" key="2">
    <source>
        <dbReference type="EMBL" id="KAH8980311.1"/>
    </source>
</evidence>
<accession>A0AAD4L7S8</accession>
<comment type="caution">
    <text evidence="2">The sequence shown here is derived from an EMBL/GenBank/DDBJ whole genome shotgun (WGS) entry which is preliminary data.</text>
</comment>
<dbReference type="AlphaFoldDB" id="A0AAD4L7S8"/>